<protein>
    <submittedName>
        <fullName evidence="6">NlpC/P60 family protein</fullName>
    </submittedName>
</protein>
<dbReference type="PROSITE" id="PS51935">
    <property type="entry name" value="NLPC_P60"/>
    <property type="match status" value="1"/>
</dbReference>
<evidence type="ECO:0000313" key="6">
    <source>
        <dbReference type="EMBL" id="SEA80395.1"/>
    </source>
</evidence>
<keyword evidence="7" id="KW-1185">Reference proteome</keyword>
<evidence type="ECO:0000256" key="1">
    <source>
        <dbReference type="ARBA" id="ARBA00007074"/>
    </source>
</evidence>
<dbReference type="Proteomes" id="UP000198703">
    <property type="component" value="Unassembled WGS sequence"/>
</dbReference>
<dbReference type="GO" id="GO:0008234">
    <property type="term" value="F:cysteine-type peptidase activity"/>
    <property type="evidence" value="ECO:0007669"/>
    <property type="project" value="UniProtKB-KW"/>
</dbReference>
<keyword evidence="4" id="KW-0788">Thiol protease</keyword>
<dbReference type="Gene3D" id="3.90.1720.10">
    <property type="entry name" value="endopeptidase domain like (from Nostoc punctiforme)"/>
    <property type="match status" value="1"/>
</dbReference>
<evidence type="ECO:0000259" key="5">
    <source>
        <dbReference type="PROSITE" id="PS51935"/>
    </source>
</evidence>
<proteinExistence type="inferred from homology"/>
<dbReference type="Gene3D" id="2.30.30.40">
    <property type="entry name" value="SH3 Domains"/>
    <property type="match status" value="1"/>
</dbReference>
<name>A0A1H4E5T1_9RHOB</name>
<comment type="similarity">
    <text evidence="1">Belongs to the peptidase C40 family.</text>
</comment>
<evidence type="ECO:0000313" key="7">
    <source>
        <dbReference type="Proteomes" id="UP000198703"/>
    </source>
</evidence>
<evidence type="ECO:0000256" key="4">
    <source>
        <dbReference type="ARBA" id="ARBA00022807"/>
    </source>
</evidence>
<dbReference type="InterPro" id="IPR041382">
    <property type="entry name" value="SH3_16"/>
</dbReference>
<dbReference type="AlphaFoldDB" id="A0A1H4E5T1"/>
<feature type="domain" description="NlpC/P60" evidence="5">
    <location>
        <begin position="164"/>
        <end position="295"/>
    </location>
</feature>
<accession>A0A1H4E5T1</accession>
<dbReference type="InterPro" id="IPR038765">
    <property type="entry name" value="Papain-like_cys_pep_sf"/>
</dbReference>
<evidence type="ECO:0000256" key="2">
    <source>
        <dbReference type="ARBA" id="ARBA00022670"/>
    </source>
</evidence>
<dbReference type="EMBL" id="FNQM01000012">
    <property type="protein sequence ID" value="SEA80395.1"/>
    <property type="molecule type" value="Genomic_DNA"/>
</dbReference>
<dbReference type="InterPro" id="IPR000064">
    <property type="entry name" value="NLP_P60_dom"/>
</dbReference>
<dbReference type="OrthoDB" id="9813368at2"/>
<reference evidence="6 7" key="1">
    <citation type="submission" date="2016-10" db="EMBL/GenBank/DDBJ databases">
        <authorList>
            <person name="de Groot N.N."/>
        </authorList>
    </citation>
    <scope>NUCLEOTIDE SEQUENCE [LARGE SCALE GENOMIC DNA]</scope>
    <source>
        <strain evidence="6 7">DSM 15345</strain>
    </source>
</reference>
<dbReference type="STRING" id="89524.SAMN05444370_11266"/>
<gene>
    <name evidence="6" type="ORF">SAMN05444370_11266</name>
</gene>
<dbReference type="InterPro" id="IPR051794">
    <property type="entry name" value="PG_Endopeptidase_C40"/>
</dbReference>
<dbReference type="PANTHER" id="PTHR47359">
    <property type="entry name" value="PEPTIDOGLYCAN DL-ENDOPEPTIDASE CWLO"/>
    <property type="match status" value="1"/>
</dbReference>
<sequence length="295" mass="31325">MAERRRDPRLTPARDDLAAEQLRGVVAAARYAAPRWRVVCVAAAPVTATPDGDAPMTTQLLMGERFAVYEDAGGWSWGQGARDGYVGYTPSAALEPVAGPDDAPPTHRVSALQATVYERPDIKSRPVAAAPMGALLRATGGDGGGFVTLAERGHVCVQHVAPADSFEPDWVTVALGFLGAPYLWGGRTVAGVDCSGLVQVARQAAGFDCPRDSDMQEAAPGRDVAPGRERRGDLIFWRGHVGVMLSPSRMLHANANSMTTRIEPLAEAAARIAAAGYGEPLARRRWPGRLARPAR</sequence>
<organism evidence="6 7">
    <name type="scientific">Rubrimonas cliftonensis</name>
    <dbReference type="NCBI Taxonomy" id="89524"/>
    <lineage>
        <taxon>Bacteria</taxon>
        <taxon>Pseudomonadati</taxon>
        <taxon>Pseudomonadota</taxon>
        <taxon>Alphaproteobacteria</taxon>
        <taxon>Rhodobacterales</taxon>
        <taxon>Paracoccaceae</taxon>
        <taxon>Rubrimonas</taxon>
    </lineage>
</organism>
<dbReference type="SUPFAM" id="SSF54001">
    <property type="entry name" value="Cysteine proteinases"/>
    <property type="match status" value="1"/>
</dbReference>
<dbReference type="GO" id="GO:0006508">
    <property type="term" value="P:proteolysis"/>
    <property type="evidence" value="ECO:0007669"/>
    <property type="project" value="UniProtKB-KW"/>
</dbReference>
<dbReference type="Pfam" id="PF00877">
    <property type="entry name" value="NLPC_P60"/>
    <property type="match status" value="1"/>
</dbReference>
<dbReference type="RefSeq" id="WP_093255031.1">
    <property type="nucleotide sequence ID" value="NZ_FNQM01000012.1"/>
</dbReference>
<dbReference type="Pfam" id="PF18348">
    <property type="entry name" value="SH3_16"/>
    <property type="match status" value="1"/>
</dbReference>
<evidence type="ECO:0000256" key="3">
    <source>
        <dbReference type="ARBA" id="ARBA00022801"/>
    </source>
</evidence>
<dbReference type="PANTHER" id="PTHR47359:SF3">
    <property type="entry name" value="NLP_P60 DOMAIN-CONTAINING PROTEIN-RELATED"/>
    <property type="match status" value="1"/>
</dbReference>
<keyword evidence="2" id="KW-0645">Protease</keyword>
<keyword evidence="3" id="KW-0378">Hydrolase</keyword>